<dbReference type="InterPro" id="IPR012341">
    <property type="entry name" value="6hp_glycosidase-like_sf"/>
</dbReference>
<feature type="domain" description="BIG2" evidence="2">
    <location>
        <begin position="901"/>
        <end position="987"/>
    </location>
</feature>
<sequence>MKYATRKQMRTMVAAAVIATSVSALTFGSYPINAKEHSGYTPAQAVIDHLNKDDWSEIQKLLTDIYGSVTSPLKITDVSQGKYTQGQLMGNGDIGVIAAGVSTTSQQFYFGKNDFWGTTHGEASRIRDQAGVLSGGGLDIWPTTAAGSSASSVFNMKQDILNAQVITNIELKDNDGNDAKLEMNSWTADTDNVFVTELTNSGAGAVTLNTKLWVPAKAYPGGGAAEMTDAQTTYPYTGGIEATAHNHILWTTRDSSPGESGSSSNYRSRMATAATVVGAELTNLRETREANDYYDHYSKKYQESLGEAGDFTVEPGKKVYLVSYFASSSGAFDKIKSVEDVRSDALRGIAAYRSEEAIVQLKNEHLNWWKNYWLKSYTQFNDPELNKYYYGSLYILGSSNRPTSPNGKVNPQNLPAPMYGSWIPADNMGWGGRYFLNYNQQAHYYGAGSANRIDTAVPYNHVIAYNLPWQINNAAAQGFDGAAHIRSLTPFNALANPQPAPIAKDPVKTYGFDDSSTDQKSNGLFAAIPMIFYYEYTLDKDYLRNVLYPYLKQLMNFYSDYVVKTDDGNGQYHYTVLGSSIHEGDSADINPDLDIGAMKYLAQFLTTYAPEMKEDKANVSRWKDLSEHTFFPEAMLPKGTFNANNSSNFVPTMIATDYQSPNQPHVDMIEPGDQPVELEGIVFPFQNVQMLDGDKELLQKVRHTLEYMNAWAATSFSGWSSQNNGFPKVYAIMARAGWPAADLIAKFDTALAAKIKHSNLTYHSSGGAVETVGAMEGLNSMLLQSSTTPLVPSTIWVLPNWDMNKSVSFERMGAKGNVAVSSAYDASTKTIPYVDLHSKRNGIIALVNPWQTGKAVVRAVNKDNTLGDAVKYDIIGGKIVFYAKDNTRYMVMNDSRKNTRHVSGINLDKYSSTLIVNGADGTDTTAVTATVYGGPDDTVTWESSDKDVVRVYGKGNSVTIKAVGTGRNKVADVTVTARSQRDKGISETVKVKVADASTVPTGLQLVSPDAATIYGPAATDPSTAKVMSTNRLQLTASMEPGNAYDKRIMWTSSDQNIAMVDKNGLVIGRGHGTVTITGRSMANPDLPPVTATVTVTAAGADHSADETLANVLTAAKAISQYEQDRTGEGGFTRVSASPHWEPNQEQFQKAYINALGVKAKYASYRATDISRDTAYFAAIALNEAIRAIDPRKALDIGS</sequence>
<dbReference type="Pfam" id="PF22124">
    <property type="entry name" value="Glyco_hydro_95_cat"/>
    <property type="match status" value="1"/>
</dbReference>
<evidence type="ECO:0000313" key="4">
    <source>
        <dbReference type="Proteomes" id="UP000214746"/>
    </source>
</evidence>
<gene>
    <name evidence="3" type="ORF">CBW46_004115</name>
</gene>
<keyword evidence="1" id="KW-0732">Signal</keyword>
<protein>
    <recommendedName>
        <fullName evidence="2">BIG2 domain-containing protein</fullName>
    </recommendedName>
</protein>
<dbReference type="SMART" id="SM00635">
    <property type="entry name" value="BID_2"/>
    <property type="match status" value="2"/>
</dbReference>
<dbReference type="InterPro" id="IPR003343">
    <property type="entry name" value="Big_2"/>
</dbReference>
<feature type="chain" id="PRO_5015850590" description="BIG2 domain-containing protein" evidence="1">
    <location>
        <begin position="35"/>
        <end position="1198"/>
    </location>
</feature>
<dbReference type="Proteomes" id="UP000214746">
    <property type="component" value="Unassembled WGS sequence"/>
</dbReference>
<name>A0A2W1P376_PAEXE</name>
<organism evidence="3 4">
    <name type="scientific">Paenibacillus xerothermodurans</name>
    <dbReference type="NCBI Taxonomy" id="1977292"/>
    <lineage>
        <taxon>Bacteria</taxon>
        <taxon>Bacillati</taxon>
        <taxon>Bacillota</taxon>
        <taxon>Bacilli</taxon>
        <taxon>Bacillales</taxon>
        <taxon>Paenibacillaceae</taxon>
        <taxon>Paenibacillus</taxon>
    </lineage>
</organism>
<reference evidence="3" key="1">
    <citation type="submission" date="2018-06" db="EMBL/GenBank/DDBJ databases">
        <title>Paenibacillus xerothermodurans sp. nov. an extremely dry heat resistant spore forming bacterium isolated from the soil of Cape Canaveral, Florida.</title>
        <authorList>
            <person name="Seuylemezian A."/>
            <person name="Kaur N."/>
            <person name="Patil P."/>
            <person name="Patil P."/>
            <person name="Mayilraj S."/>
            <person name="Vaishampayan P."/>
        </authorList>
    </citation>
    <scope>NUCLEOTIDE SEQUENCE [LARGE SCALE GENOMIC DNA]</scope>
    <source>
        <strain evidence="3">ATCC 27380</strain>
    </source>
</reference>
<evidence type="ECO:0000259" key="2">
    <source>
        <dbReference type="SMART" id="SM00635"/>
    </source>
</evidence>
<dbReference type="GO" id="GO:0005975">
    <property type="term" value="P:carbohydrate metabolic process"/>
    <property type="evidence" value="ECO:0007669"/>
    <property type="project" value="InterPro"/>
</dbReference>
<dbReference type="Gene3D" id="2.60.40.1080">
    <property type="match status" value="2"/>
</dbReference>
<dbReference type="RefSeq" id="WP_089198760.1">
    <property type="nucleotide sequence ID" value="NZ_NHRJ02000002.1"/>
</dbReference>
<comment type="caution">
    <text evidence="3">The sequence shown here is derived from an EMBL/GenBank/DDBJ whole genome shotgun (WGS) entry which is preliminary data.</text>
</comment>
<dbReference type="SUPFAM" id="SSF48208">
    <property type="entry name" value="Six-hairpin glycosidases"/>
    <property type="match status" value="1"/>
</dbReference>
<dbReference type="OrthoDB" id="9768507at2"/>
<dbReference type="InterPro" id="IPR008928">
    <property type="entry name" value="6-hairpin_glycosidase_sf"/>
</dbReference>
<feature type="signal peptide" evidence="1">
    <location>
        <begin position="1"/>
        <end position="34"/>
    </location>
</feature>
<evidence type="ECO:0000256" key="1">
    <source>
        <dbReference type="SAM" id="SignalP"/>
    </source>
</evidence>
<dbReference type="Pfam" id="PF02368">
    <property type="entry name" value="Big_2"/>
    <property type="match status" value="1"/>
</dbReference>
<feature type="domain" description="BIG2" evidence="2">
    <location>
        <begin position="1013"/>
        <end position="1090"/>
    </location>
</feature>
<accession>A0A2W1P376</accession>
<dbReference type="SUPFAM" id="SSF49373">
    <property type="entry name" value="Invasin/intimin cell-adhesion fragments"/>
    <property type="match status" value="2"/>
</dbReference>
<dbReference type="InterPro" id="IPR008964">
    <property type="entry name" value="Invasin/intimin_cell_adhesion"/>
</dbReference>
<proteinExistence type="predicted"/>
<keyword evidence="4" id="KW-1185">Reference proteome</keyword>
<dbReference type="AlphaFoldDB" id="A0A2W1P376"/>
<evidence type="ECO:0000313" key="3">
    <source>
        <dbReference type="EMBL" id="PZE21618.1"/>
    </source>
</evidence>
<dbReference type="Gene3D" id="1.50.10.10">
    <property type="match status" value="1"/>
</dbReference>
<dbReference type="InterPro" id="IPR054363">
    <property type="entry name" value="GH95_cat"/>
</dbReference>
<dbReference type="EMBL" id="NHRJ02000002">
    <property type="protein sequence ID" value="PZE21618.1"/>
    <property type="molecule type" value="Genomic_DNA"/>
</dbReference>